<gene>
    <name evidence="1" type="ORF">PtA15_4A460</name>
</gene>
<evidence type="ECO:0000313" key="1">
    <source>
        <dbReference type="EMBL" id="WAQ84009.1"/>
    </source>
</evidence>
<dbReference type="Proteomes" id="UP001164743">
    <property type="component" value="Chromosome 4A"/>
</dbReference>
<dbReference type="EMBL" id="CP110424">
    <property type="protein sequence ID" value="WAQ84009.1"/>
    <property type="molecule type" value="Genomic_DNA"/>
</dbReference>
<dbReference type="RefSeq" id="XP_053019564.1">
    <property type="nucleotide sequence ID" value="XM_053168346.1"/>
</dbReference>
<dbReference type="GeneID" id="77809241"/>
<evidence type="ECO:0000313" key="2">
    <source>
        <dbReference type="Proteomes" id="UP001164743"/>
    </source>
</evidence>
<keyword evidence="2" id="KW-1185">Reference proteome</keyword>
<organism evidence="1 2">
    <name type="scientific">Puccinia triticina</name>
    <dbReference type="NCBI Taxonomy" id="208348"/>
    <lineage>
        <taxon>Eukaryota</taxon>
        <taxon>Fungi</taxon>
        <taxon>Dikarya</taxon>
        <taxon>Basidiomycota</taxon>
        <taxon>Pucciniomycotina</taxon>
        <taxon>Pucciniomycetes</taxon>
        <taxon>Pucciniales</taxon>
        <taxon>Pucciniaceae</taxon>
        <taxon>Puccinia</taxon>
    </lineage>
</organism>
<proteinExistence type="predicted"/>
<accession>A0ABY7CH64</accession>
<name>A0ABY7CH64_9BASI</name>
<reference evidence="1" key="1">
    <citation type="submission" date="2022-10" db="EMBL/GenBank/DDBJ databases">
        <title>Puccinia triticina Genome sequencing and assembly.</title>
        <authorList>
            <person name="Li C."/>
        </authorList>
    </citation>
    <scope>NUCLEOTIDE SEQUENCE</scope>
    <source>
        <strain evidence="1">Pt15</strain>
    </source>
</reference>
<sequence length="64" mass="7638">MRLRANFNFKYNSTQKTKGTLRVGFRINIPRHTHCHETKREETNRLKSLSKNSQKLRSTIFPGY</sequence>
<protein>
    <submittedName>
        <fullName evidence="1">Uncharacterized protein</fullName>
    </submittedName>
</protein>